<dbReference type="Proteomes" id="UP001237642">
    <property type="component" value="Unassembled WGS sequence"/>
</dbReference>
<reference evidence="3" key="2">
    <citation type="submission" date="2023-05" db="EMBL/GenBank/DDBJ databases">
        <authorList>
            <person name="Schelkunov M.I."/>
        </authorList>
    </citation>
    <scope>NUCLEOTIDE SEQUENCE</scope>
    <source>
        <strain evidence="3">Hsosn_3</strain>
        <tissue evidence="3">Leaf</tissue>
    </source>
</reference>
<reference evidence="3" key="1">
    <citation type="submission" date="2023-02" db="EMBL/GenBank/DDBJ databases">
        <title>Genome of toxic invasive species Heracleum sosnowskyi carries increased number of genes despite the absence of recent whole-genome duplications.</title>
        <authorList>
            <person name="Schelkunov M."/>
            <person name="Shtratnikova V."/>
            <person name="Makarenko M."/>
            <person name="Klepikova A."/>
            <person name="Omelchenko D."/>
            <person name="Novikova G."/>
            <person name="Obukhova E."/>
            <person name="Bogdanov V."/>
            <person name="Penin A."/>
            <person name="Logacheva M."/>
        </authorList>
    </citation>
    <scope>NUCLEOTIDE SEQUENCE</scope>
    <source>
        <strain evidence="3">Hsosn_3</strain>
        <tissue evidence="3">Leaf</tissue>
    </source>
</reference>
<sequence>MAYLNTIGYGEDMSRYDLIELVVGINNKYKDVDRRLHLLWSEKMKLEEMHYTQSKEFTRMMDLKVQNEDEITSLSDQNHHLKIEDNKFKENFLKLEIENVALILQVEEMESEKLQLNDNICKLHVDLMNLKILNESKVQHNLTSQSQEKNLEKESELYQTKEPKEKEFEIEAQRLKEENYKLTSQVVDQKRFLNNKIDTLVKEKENLEVVIQIFTKGNEMLNKMVHSKNSFNREGLGYDKNAKPKRVVQKDQQPIMNSPTPPLLKCSYYNKNGHMFQYCKYKSGEIKGKHVWIRKGSKPYQKVEKYVPFNNVAYNDQKQQRFQQPFMFQNRKHYANISGHAPRTQHVPNHNVYSRYATHDRNTIHHVNSRLYDNGRNTQYHARYNTPRNLYMSNNAYPMPRFFYANSNASYDTLTQGPSRQRGTYKFN</sequence>
<keyword evidence="1" id="KW-0175">Coiled coil</keyword>
<evidence type="ECO:0000256" key="2">
    <source>
        <dbReference type="SAM" id="MobiDB-lite"/>
    </source>
</evidence>
<comment type="caution">
    <text evidence="3">The sequence shown here is derived from an EMBL/GenBank/DDBJ whole genome shotgun (WGS) entry which is preliminary data.</text>
</comment>
<feature type="region of interest" description="Disordered" evidence="2">
    <location>
        <begin position="143"/>
        <end position="163"/>
    </location>
</feature>
<proteinExistence type="predicted"/>
<keyword evidence="4" id="KW-1185">Reference proteome</keyword>
<dbReference type="EMBL" id="JAUIZM010000011">
    <property type="protein sequence ID" value="KAK1356401.1"/>
    <property type="molecule type" value="Genomic_DNA"/>
</dbReference>
<feature type="compositionally biased region" description="Basic and acidic residues" evidence="2">
    <location>
        <begin position="149"/>
        <end position="163"/>
    </location>
</feature>
<accession>A0AAD8M0R5</accession>
<name>A0AAD8M0R5_9APIA</name>
<evidence type="ECO:0000256" key="1">
    <source>
        <dbReference type="SAM" id="Coils"/>
    </source>
</evidence>
<feature type="coiled-coil region" evidence="1">
    <location>
        <begin position="92"/>
        <end position="119"/>
    </location>
</feature>
<feature type="coiled-coil region" evidence="1">
    <location>
        <begin position="165"/>
        <end position="210"/>
    </location>
</feature>
<protein>
    <submittedName>
        <fullName evidence="3">Uncharacterized protein</fullName>
    </submittedName>
</protein>
<evidence type="ECO:0000313" key="4">
    <source>
        <dbReference type="Proteomes" id="UP001237642"/>
    </source>
</evidence>
<evidence type="ECO:0000313" key="3">
    <source>
        <dbReference type="EMBL" id="KAK1356401.1"/>
    </source>
</evidence>
<organism evidence="3 4">
    <name type="scientific">Heracleum sosnowskyi</name>
    <dbReference type="NCBI Taxonomy" id="360622"/>
    <lineage>
        <taxon>Eukaryota</taxon>
        <taxon>Viridiplantae</taxon>
        <taxon>Streptophyta</taxon>
        <taxon>Embryophyta</taxon>
        <taxon>Tracheophyta</taxon>
        <taxon>Spermatophyta</taxon>
        <taxon>Magnoliopsida</taxon>
        <taxon>eudicotyledons</taxon>
        <taxon>Gunneridae</taxon>
        <taxon>Pentapetalae</taxon>
        <taxon>asterids</taxon>
        <taxon>campanulids</taxon>
        <taxon>Apiales</taxon>
        <taxon>Apiaceae</taxon>
        <taxon>Apioideae</taxon>
        <taxon>apioid superclade</taxon>
        <taxon>Tordylieae</taxon>
        <taxon>Tordyliinae</taxon>
        <taxon>Heracleum</taxon>
    </lineage>
</organism>
<gene>
    <name evidence="3" type="ORF">POM88_049657</name>
</gene>
<dbReference type="AlphaFoldDB" id="A0AAD8M0R5"/>